<accession>A0A099Z2R1</accession>
<keyword evidence="1" id="KW-0808">Transferase</keyword>
<dbReference type="EMBL" id="KL888611">
    <property type="protein sequence ID" value="KGL75976.1"/>
    <property type="molecule type" value="Genomic_DNA"/>
</dbReference>
<keyword evidence="2" id="KW-1185">Reference proteome</keyword>
<dbReference type="GO" id="GO:0003964">
    <property type="term" value="F:RNA-directed DNA polymerase activity"/>
    <property type="evidence" value="ECO:0007669"/>
    <property type="project" value="UniProtKB-KW"/>
</dbReference>
<feature type="non-terminal residue" evidence="1">
    <location>
        <position position="1"/>
    </location>
</feature>
<evidence type="ECO:0000313" key="2">
    <source>
        <dbReference type="Proteomes" id="UP000053641"/>
    </source>
</evidence>
<dbReference type="PANTHER" id="PTHR33395">
    <property type="entry name" value="TRANSCRIPTASE, PUTATIVE-RELATED-RELATED"/>
    <property type="match status" value="1"/>
</dbReference>
<sequence length="120" mass="13695">GEEAGGEEDLPWVEEDWVREHLRNLDTHKSMGPDGMHPRVLRELADAIAKPLSIIFERSWRTGEVPEDWKKANVTPVFKKGKKEDPGNYRPVSLTSVPGKVMERLILAVVSRHMEDKKVL</sequence>
<keyword evidence="1" id="KW-0548">Nucleotidyltransferase</keyword>
<dbReference type="AlphaFoldDB" id="A0A099Z2R1"/>
<name>A0A099Z2R1_TINGU</name>
<dbReference type="GO" id="GO:0007508">
    <property type="term" value="P:larval heart development"/>
    <property type="evidence" value="ECO:0007669"/>
    <property type="project" value="TreeGrafter"/>
</dbReference>
<gene>
    <name evidence="1" type="ORF">N309_14133</name>
</gene>
<dbReference type="PANTHER" id="PTHR33395:SF22">
    <property type="entry name" value="REVERSE TRANSCRIPTASE DOMAIN-CONTAINING PROTEIN"/>
    <property type="match status" value="1"/>
</dbReference>
<organism evidence="1 2">
    <name type="scientific">Tinamus guttatus</name>
    <name type="common">White-throated tinamou</name>
    <dbReference type="NCBI Taxonomy" id="94827"/>
    <lineage>
        <taxon>Eukaryota</taxon>
        <taxon>Metazoa</taxon>
        <taxon>Chordata</taxon>
        <taxon>Craniata</taxon>
        <taxon>Vertebrata</taxon>
        <taxon>Euteleostomi</taxon>
        <taxon>Archelosauria</taxon>
        <taxon>Archosauria</taxon>
        <taxon>Dinosauria</taxon>
        <taxon>Saurischia</taxon>
        <taxon>Theropoda</taxon>
        <taxon>Coelurosauria</taxon>
        <taxon>Aves</taxon>
        <taxon>Palaeognathae</taxon>
        <taxon>Tinamiformes</taxon>
        <taxon>Tinamidae</taxon>
        <taxon>Tinamus</taxon>
    </lineage>
</organism>
<feature type="non-terminal residue" evidence="1">
    <location>
        <position position="120"/>
    </location>
</feature>
<reference evidence="1 2" key="1">
    <citation type="submission" date="2014-06" db="EMBL/GenBank/DDBJ databases">
        <title>Genome evolution of avian class.</title>
        <authorList>
            <person name="Zhang G."/>
            <person name="Li C."/>
        </authorList>
    </citation>
    <scope>NUCLEOTIDE SEQUENCE [LARGE SCALE GENOMIC DNA]</scope>
    <source>
        <strain evidence="1">BGI_N309</strain>
    </source>
</reference>
<proteinExistence type="predicted"/>
<dbReference type="GO" id="GO:0031012">
    <property type="term" value="C:extracellular matrix"/>
    <property type="evidence" value="ECO:0007669"/>
    <property type="project" value="TreeGrafter"/>
</dbReference>
<keyword evidence="1" id="KW-0695">RNA-directed DNA polymerase</keyword>
<dbReference type="STRING" id="94827.A0A099Z2R1"/>
<evidence type="ECO:0000313" key="1">
    <source>
        <dbReference type="EMBL" id="KGL75976.1"/>
    </source>
</evidence>
<dbReference type="Proteomes" id="UP000053641">
    <property type="component" value="Unassembled WGS sequence"/>
</dbReference>
<dbReference type="GO" id="GO:0061343">
    <property type="term" value="P:cell adhesion involved in heart morphogenesis"/>
    <property type="evidence" value="ECO:0007669"/>
    <property type="project" value="TreeGrafter"/>
</dbReference>
<protein>
    <submittedName>
        <fullName evidence="1">RNA-directed DNA polymerase from mobile element jockey</fullName>
    </submittedName>
</protein>